<dbReference type="InterPro" id="IPR000182">
    <property type="entry name" value="GNAT_dom"/>
</dbReference>
<evidence type="ECO:0000313" key="5">
    <source>
        <dbReference type="Proteomes" id="UP000250462"/>
    </source>
</evidence>
<organism evidence="4 5">
    <name type="scientific">Phytoactinopolyspora halophila</name>
    <dbReference type="NCBI Taxonomy" id="1981511"/>
    <lineage>
        <taxon>Bacteria</taxon>
        <taxon>Bacillati</taxon>
        <taxon>Actinomycetota</taxon>
        <taxon>Actinomycetes</taxon>
        <taxon>Jiangellales</taxon>
        <taxon>Jiangellaceae</taxon>
        <taxon>Phytoactinopolyspora</taxon>
    </lineage>
</organism>
<reference evidence="4 5" key="1">
    <citation type="submission" date="2018-06" db="EMBL/GenBank/DDBJ databases">
        <title>Phytoactinopolyspora halophila sp. nov., a novel halophilic actinomycete isolated from a saline soil in China.</title>
        <authorList>
            <person name="Tang S.-K."/>
        </authorList>
    </citation>
    <scope>NUCLEOTIDE SEQUENCE [LARGE SCALE GENOMIC DNA]</scope>
    <source>
        <strain evidence="4 5">YIM 96934</strain>
    </source>
</reference>
<dbReference type="InterPro" id="IPR016181">
    <property type="entry name" value="Acyl_CoA_acyltransferase"/>
</dbReference>
<name>A0A329QNL1_9ACTN</name>
<dbReference type="Proteomes" id="UP000250462">
    <property type="component" value="Unassembled WGS sequence"/>
</dbReference>
<keyword evidence="5" id="KW-1185">Reference proteome</keyword>
<dbReference type="InterPro" id="IPR050832">
    <property type="entry name" value="Bact_Acetyltransf"/>
</dbReference>
<evidence type="ECO:0000256" key="2">
    <source>
        <dbReference type="ARBA" id="ARBA00023315"/>
    </source>
</evidence>
<accession>A0A329QNL1</accession>
<comment type="caution">
    <text evidence="4">The sequence shown here is derived from an EMBL/GenBank/DDBJ whole genome shotgun (WGS) entry which is preliminary data.</text>
</comment>
<sequence>MDAVADDAPPTIEQLTEFHEAGRAWVIADESDRPVAYVLLDVVDGFGHVEQVSVHPHHARRGLGRRLVDAASDWAYEHGLAGLTLTAYTDVPWNAPYYRRLGFRDLADEEMPDGLRAIRRREAEHGLDAWPRVAMVKLHVN</sequence>
<feature type="domain" description="N-acetyltransferase" evidence="3">
    <location>
        <begin position="1"/>
        <end position="122"/>
    </location>
</feature>
<dbReference type="EMBL" id="QMIG01000011">
    <property type="protein sequence ID" value="RAW13843.1"/>
    <property type="molecule type" value="Genomic_DNA"/>
</dbReference>
<dbReference type="CDD" id="cd04301">
    <property type="entry name" value="NAT_SF"/>
    <property type="match status" value="1"/>
</dbReference>
<keyword evidence="1 4" id="KW-0808">Transferase</keyword>
<dbReference type="Gene3D" id="3.40.630.30">
    <property type="match status" value="1"/>
</dbReference>
<dbReference type="GO" id="GO:0016747">
    <property type="term" value="F:acyltransferase activity, transferring groups other than amino-acyl groups"/>
    <property type="evidence" value="ECO:0007669"/>
    <property type="project" value="InterPro"/>
</dbReference>
<evidence type="ECO:0000313" key="4">
    <source>
        <dbReference type="EMBL" id="RAW13843.1"/>
    </source>
</evidence>
<evidence type="ECO:0000259" key="3">
    <source>
        <dbReference type="PROSITE" id="PS51186"/>
    </source>
</evidence>
<gene>
    <name evidence="4" type="ORF">DPM12_12230</name>
</gene>
<proteinExistence type="predicted"/>
<dbReference type="Pfam" id="PF00583">
    <property type="entry name" value="Acetyltransf_1"/>
    <property type="match status" value="1"/>
</dbReference>
<keyword evidence="2" id="KW-0012">Acyltransferase</keyword>
<dbReference type="PROSITE" id="PS51186">
    <property type="entry name" value="GNAT"/>
    <property type="match status" value="1"/>
</dbReference>
<dbReference type="PANTHER" id="PTHR43877">
    <property type="entry name" value="AMINOALKYLPHOSPHONATE N-ACETYLTRANSFERASE-RELATED-RELATED"/>
    <property type="match status" value="1"/>
</dbReference>
<dbReference type="SUPFAM" id="SSF55729">
    <property type="entry name" value="Acyl-CoA N-acyltransferases (Nat)"/>
    <property type="match status" value="1"/>
</dbReference>
<dbReference type="AlphaFoldDB" id="A0A329QNL1"/>
<protein>
    <submittedName>
        <fullName evidence="4">GNAT family N-acetyltransferase</fullName>
    </submittedName>
</protein>
<evidence type="ECO:0000256" key="1">
    <source>
        <dbReference type="ARBA" id="ARBA00022679"/>
    </source>
</evidence>
<dbReference type="OrthoDB" id="572496at2"/>